<gene>
    <name evidence="2" type="ORF">SAMN04488564_104911</name>
</gene>
<protein>
    <submittedName>
        <fullName evidence="2">DNA binding domain-containing protein, excisionase family</fullName>
    </submittedName>
</protein>
<dbReference type="NCBIfam" id="TIGR01764">
    <property type="entry name" value="excise"/>
    <property type="match status" value="1"/>
</dbReference>
<dbReference type="STRING" id="84724.SAMN04488564_104911"/>
<dbReference type="OrthoDB" id="3389529at2"/>
<evidence type="ECO:0000313" key="2">
    <source>
        <dbReference type="EMBL" id="SFR18750.1"/>
    </source>
</evidence>
<keyword evidence="3" id="KW-1185">Reference proteome</keyword>
<reference evidence="3" key="1">
    <citation type="submission" date="2016-10" db="EMBL/GenBank/DDBJ databases">
        <authorList>
            <person name="Varghese N."/>
            <person name="Submissions S."/>
        </authorList>
    </citation>
    <scope>NUCLEOTIDE SEQUENCE [LARGE SCALE GENOMIC DNA]</scope>
    <source>
        <strain evidence="3">DSM 44232</strain>
    </source>
</reference>
<dbReference type="RefSeq" id="WP_093595957.1">
    <property type="nucleotide sequence ID" value="NZ_FOYL01000004.1"/>
</dbReference>
<accession>A0A1I6EM08</accession>
<dbReference type="GO" id="GO:0003677">
    <property type="term" value="F:DNA binding"/>
    <property type="evidence" value="ECO:0007669"/>
    <property type="project" value="InterPro"/>
</dbReference>
<evidence type="ECO:0000313" key="3">
    <source>
        <dbReference type="Proteomes" id="UP000198583"/>
    </source>
</evidence>
<dbReference type="InterPro" id="IPR010093">
    <property type="entry name" value="SinI_DNA-bd"/>
</dbReference>
<dbReference type="EMBL" id="FOYL01000004">
    <property type="protein sequence ID" value="SFR18750.1"/>
    <property type="molecule type" value="Genomic_DNA"/>
</dbReference>
<evidence type="ECO:0000259" key="1">
    <source>
        <dbReference type="Pfam" id="PF12728"/>
    </source>
</evidence>
<dbReference type="Proteomes" id="UP000198583">
    <property type="component" value="Unassembled WGS sequence"/>
</dbReference>
<organism evidence="2 3">
    <name type="scientific">Lentzea waywayandensis</name>
    <dbReference type="NCBI Taxonomy" id="84724"/>
    <lineage>
        <taxon>Bacteria</taxon>
        <taxon>Bacillati</taxon>
        <taxon>Actinomycetota</taxon>
        <taxon>Actinomycetes</taxon>
        <taxon>Pseudonocardiales</taxon>
        <taxon>Pseudonocardiaceae</taxon>
        <taxon>Lentzea</taxon>
    </lineage>
</organism>
<feature type="domain" description="Helix-turn-helix" evidence="1">
    <location>
        <begin position="14"/>
        <end position="62"/>
    </location>
</feature>
<name>A0A1I6EM08_9PSEU</name>
<proteinExistence type="predicted"/>
<sequence length="93" mass="10372">MSTATRTGASPPTFYTVPEAAQILRVDAATIYRAIRENSFPAIRLRTRYVVPARAVEELAKQASDTGGVVDVAKWAADQREFREYQQRIGGVW</sequence>
<dbReference type="InterPro" id="IPR041657">
    <property type="entry name" value="HTH_17"/>
</dbReference>
<dbReference type="AlphaFoldDB" id="A0A1I6EM08"/>
<dbReference type="Pfam" id="PF12728">
    <property type="entry name" value="HTH_17"/>
    <property type="match status" value="1"/>
</dbReference>